<keyword evidence="5" id="KW-1185">Reference proteome</keyword>
<dbReference type="AlphaFoldDB" id="A0A841JMY0"/>
<evidence type="ECO:0000256" key="1">
    <source>
        <dbReference type="SAM" id="MobiDB-lite"/>
    </source>
</evidence>
<feature type="chain" id="PRO_5032949058" description="Carboxypeptidase regulatory-like domain-containing protein" evidence="3">
    <location>
        <begin position="28"/>
        <end position="440"/>
    </location>
</feature>
<feature type="transmembrane region" description="Helical" evidence="2">
    <location>
        <begin position="334"/>
        <end position="354"/>
    </location>
</feature>
<feature type="signal peptide" evidence="3">
    <location>
        <begin position="1"/>
        <end position="27"/>
    </location>
</feature>
<dbReference type="Proteomes" id="UP000538666">
    <property type="component" value="Unassembled WGS sequence"/>
</dbReference>
<evidence type="ECO:0000256" key="2">
    <source>
        <dbReference type="SAM" id="Phobius"/>
    </source>
</evidence>
<feature type="region of interest" description="Disordered" evidence="1">
    <location>
        <begin position="278"/>
        <end position="324"/>
    </location>
</feature>
<dbReference type="SUPFAM" id="SSF49478">
    <property type="entry name" value="Cna protein B-type domain"/>
    <property type="match status" value="1"/>
</dbReference>
<protein>
    <recommendedName>
        <fullName evidence="6">Carboxypeptidase regulatory-like domain-containing protein</fullName>
    </recommendedName>
</protein>
<keyword evidence="2" id="KW-0812">Transmembrane</keyword>
<keyword evidence="3" id="KW-0732">Signal</keyword>
<evidence type="ECO:0000256" key="3">
    <source>
        <dbReference type="SAM" id="SignalP"/>
    </source>
</evidence>
<evidence type="ECO:0000313" key="5">
    <source>
        <dbReference type="Proteomes" id="UP000538666"/>
    </source>
</evidence>
<dbReference type="OrthoDB" id="128483at2"/>
<feature type="compositionally biased region" description="Low complexity" evidence="1">
    <location>
        <begin position="285"/>
        <end position="303"/>
    </location>
</feature>
<evidence type="ECO:0008006" key="6">
    <source>
        <dbReference type="Google" id="ProtNLM"/>
    </source>
</evidence>
<reference evidence="4 5" key="1">
    <citation type="submission" date="2020-08" db="EMBL/GenBank/DDBJ databases">
        <title>Genomic Encyclopedia of Type Strains, Phase IV (KMG-IV): sequencing the most valuable type-strain genomes for metagenomic binning, comparative biology and taxonomic classification.</title>
        <authorList>
            <person name="Goeker M."/>
        </authorList>
    </citation>
    <scope>NUCLEOTIDE SEQUENCE [LARGE SCALE GENOMIC DNA]</scope>
    <source>
        <strain evidence="4 5">DSM 103733</strain>
    </source>
</reference>
<evidence type="ECO:0000313" key="4">
    <source>
        <dbReference type="EMBL" id="MBB6142490.1"/>
    </source>
</evidence>
<keyword evidence="2" id="KW-1133">Transmembrane helix</keyword>
<gene>
    <name evidence="4" type="ORF">HNQ77_000428</name>
</gene>
<comment type="caution">
    <text evidence="4">The sequence shown here is derived from an EMBL/GenBank/DDBJ whole genome shotgun (WGS) entry which is preliminary data.</text>
</comment>
<name>A0A841JMY0_9BACT</name>
<proteinExistence type="predicted"/>
<accession>A0A841JMY0</accession>
<sequence>MKSALRLRSCAALAFALLVAGVSPSFAATVTGKVTDKTNNKAAAGDDVVLIGFAQGMQEAGRTKTDATGHYSIDVPDNGMHLIRVDHQKAAYFEPVQPGKTSVDIDVYDVSPKVEGVSTEADVMRIEAGPQGMRVIENFFVKNESNPPRTQFSKEAYPIYLPADAKIEASAAMGPAGMPVSSSPMPTGEKGRYAFVFPVRPGETRFQISYTLSYSGSYKFTPKLALPTQNLAIMLPKSMKFDGGPAFQATDIDTATQTFLAKNVQPSQALDFTVSGEGVMPRDSQQQQQQAGDSSGANAMPPAAGGGPASAESDTRPGIGLGAPIDTPDPLQKYKWWILSGLALVLVIAAAFFLRGKPVETAPAAPLPSPLVRTPEVAAALPGRVTGEPRGSLLAALKDELFSLETERLEGKLSEAEYLELKSAFEVVLRRALARQTTAV</sequence>
<keyword evidence="2" id="KW-0472">Membrane</keyword>
<dbReference type="RefSeq" id="WP_050057715.1">
    <property type="nucleotide sequence ID" value="NZ_JACHEK010000001.1"/>
</dbReference>
<organism evidence="4 5">
    <name type="scientific">Silvibacterium bohemicum</name>
    <dbReference type="NCBI Taxonomy" id="1577686"/>
    <lineage>
        <taxon>Bacteria</taxon>
        <taxon>Pseudomonadati</taxon>
        <taxon>Acidobacteriota</taxon>
        <taxon>Terriglobia</taxon>
        <taxon>Terriglobales</taxon>
        <taxon>Acidobacteriaceae</taxon>
        <taxon>Silvibacterium</taxon>
    </lineage>
</organism>
<dbReference type="EMBL" id="JACHEK010000001">
    <property type="protein sequence ID" value="MBB6142490.1"/>
    <property type="molecule type" value="Genomic_DNA"/>
</dbReference>